<dbReference type="Proteomes" id="UP000249229">
    <property type="component" value="Unassembled WGS sequence"/>
</dbReference>
<protein>
    <submittedName>
        <fullName evidence="1">Uncharacterized protein</fullName>
    </submittedName>
</protein>
<sequence length="228" mass="22102">MSGLALVLAGMGQALFGMVAPVADEMLANERGGFMLPNGVDVALTVQTQTAVNGAVVLRTVFQASQGAPTLTVYAPRAGATVTAAPAGGATQASGAAAPVVTYDSRSGLSVMPGVGAPAITLAGGARNAEVPPGLQEIAGGVTDNGTVTQATQGGVRTVELSGSDLTVTHLAGNAFGTAIANSGSDRTIDTQTSVAIDLGAAGAELMAGSALLRVGEVAGAAVAMRAQ</sequence>
<organism evidence="1 2">
    <name type="scientific">Sphingomonas taxi</name>
    <dbReference type="NCBI Taxonomy" id="1549858"/>
    <lineage>
        <taxon>Bacteria</taxon>
        <taxon>Pseudomonadati</taxon>
        <taxon>Pseudomonadota</taxon>
        <taxon>Alphaproteobacteria</taxon>
        <taxon>Sphingomonadales</taxon>
        <taxon>Sphingomonadaceae</taxon>
        <taxon>Sphingomonas</taxon>
    </lineage>
</organism>
<dbReference type="AlphaFoldDB" id="A0A2W5NY70"/>
<comment type="caution">
    <text evidence="1">The sequence shown here is derived from an EMBL/GenBank/DDBJ whole genome shotgun (WGS) entry which is preliminary data.</text>
</comment>
<evidence type="ECO:0000313" key="2">
    <source>
        <dbReference type="Proteomes" id="UP000249229"/>
    </source>
</evidence>
<reference evidence="1 2" key="1">
    <citation type="submission" date="2017-08" db="EMBL/GenBank/DDBJ databases">
        <title>Infants hospitalized years apart are colonized by the same room-sourced microbial strains.</title>
        <authorList>
            <person name="Brooks B."/>
            <person name="Olm M.R."/>
            <person name="Firek B.A."/>
            <person name="Baker R."/>
            <person name="Thomas B.C."/>
            <person name="Morowitz M.J."/>
            <person name="Banfield J.F."/>
        </authorList>
    </citation>
    <scope>NUCLEOTIDE SEQUENCE [LARGE SCALE GENOMIC DNA]</scope>
    <source>
        <strain evidence="1">S2_005_001_R1_22</strain>
    </source>
</reference>
<proteinExistence type="predicted"/>
<accession>A0A2W5NY70</accession>
<evidence type="ECO:0000313" key="1">
    <source>
        <dbReference type="EMBL" id="PZQ58532.1"/>
    </source>
</evidence>
<gene>
    <name evidence="1" type="ORF">DI544_14085</name>
</gene>
<dbReference type="EMBL" id="QFQI01000016">
    <property type="protein sequence ID" value="PZQ58532.1"/>
    <property type="molecule type" value="Genomic_DNA"/>
</dbReference>
<name>A0A2W5NY70_9SPHN</name>